<accession>A0AAQ3RYA3</accession>
<feature type="transmembrane region" description="Helical" evidence="1">
    <location>
        <begin position="54"/>
        <end position="72"/>
    </location>
</feature>
<reference evidence="2 3" key="1">
    <citation type="journal article" date="2023" name="Life. Sci Alliance">
        <title>Evolutionary insights into 3D genome organization and epigenetic landscape of Vigna mungo.</title>
        <authorList>
            <person name="Junaid A."/>
            <person name="Singh B."/>
            <person name="Bhatia S."/>
        </authorList>
    </citation>
    <scope>NUCLEOTIDE SEQUENCE [LARGE SCALE GENOMIC DNA]</scope>
    <source>
        <strain evidence="2">Urdbean</strain>
    </source>
</reference>
<organism evidence="2 3">
    <name type="scientific">Vigna mungo</name>
    <name type="common">Black gram</name>
    <name type="synonym">Phaseolus mungo</name>
    <dbReference type="NCBI Taxonomy" id="3915"/>
    <lineage>
        <taxon>Eukaryota</taxon>
        <taxon>Viridiplantae</taxon>
        <taxon>Streptophyta</taxon>
        <taxon>Embryophyta</taxon>
        <taxon>Tracheophyta</taxon>
        <taxon>Spermatophyta</taxon>
        <taxon>Magnoliopsida</taxon>
        <taxon>eudicotyledons</taxon>
        <taxon>Gunneridae</taxon>
        <taxon>Pentapetalae</taxon>
        <taxon>rosids</taxon>
        <taxon>fabids</taxon>
        <taxon>Fabales</taxon>
        <taxon>Fabaceae</taxon>
        <taxon>Papilionoideae</taxon>
        <taxon>50 kb inversion clade</taxon>
        <taxon>NPAAA clade</taxon>
        <taxon>indigoferoid/millettioid clade</taxon>
        <taxon>Phaseoleae</taxon>
        <taxon>Vigna</taxon>
    </lineage>
</organism>
<evidence type="ECO:0000256" key="1">
    <source>
        <dbReference type="SAM" id="Phobius"/>
    </source>
</evidence>
<proteinExistence type="predicted"/>
<evidence type="ECO:0000313" key="3">
    <source>
        <dbReference type="Proteomes" id="UP001374535"/>
    </source>
</evidence>
<sequence>MLSHWMMNESHDHDFVRNVLRRPTREGCRHEAAQKMLRSILQQRRLPKFLPFRFLFSFLFQTLIPTLHVGLAPKHWIFLSLNSLIRLIDSALIMLICGNYAAIDNGWDGPSFLFGRVDLSFRSFSLMSKAVTHYGKAATTLFHPYFPQKNS</sequence>
<keyword evidence="1" id="KW-0812">Transmembrane</keyword>
<dbReference type="AlphaFoldDB" id="A0AAQ3RYA3"/>
<dbReference type="EMBL" id="CP144696">
    <property type="protein sequence ID" value="WVZ09558.1"/>
    <property type="molecule type" value="Genomic_DNA"/>
</dbReference>
<keyword evidence="1" id="KW-0472">Membrane</keyword>
<gene>
    <name evidence="2" type="ORF">V8G54_014088</name>
</gene>
<keyword evidence="3" id="KW-1185">Reference proteome</keyword>
<name>A0AAQ3RYA3_VIGMU</name>
<keyword evidence="1" id="KW-1133">Transmembrane helix</keyword>
<evidence type="ECO:0000313" key="2">
    <source>
        <dbReference type="EMBL" id="WVZ09558.1"/>
    </source>
</evidence>
<dbReference type="Proteomes" id="UP001374535">
    <property type="component" value="Chromosome 5"/>
</dbReference>
<protein>
    <submittedName>
        <fullName evidence="2">Uncharacterized protein</fullName>
    </submittedName>
</protein>